<feature type="signal peptide" evidence="4">
    <location>
        <begin position="1"/>
        <end position="34"/>
    </location>
</feature>
<evidence type="ECO:0000256" key="4">
    <source>
        <dbReference type="SAM" id="SignalP"/>
    </source>
</evidence>
<dbReference type="STRING" id="74649.A0A2P6PAY5"/>
<dbReference type="Pfam" id="PF00560">
    <property type="entry name" value="LRR_1"/>
    <property type="match status" value="1"/>
</dbReference>
<dbReference type="PANTHER" id="PTHR48060:SF21">
    <property type="entry name" value="L DOMAIN-LIKE PROTEIN"/>
    <property type="match status" value="1"/>
</dbReference>
<keyword evidence="6" id="KW-0808">Transferase</keyword>
<organism evidence="6 7">
    <name type="scientific">Rosa chinensis</name>
    <name type="common">China rose</name>
    <dbReference type="NCBI Taxonomy" id="74649"/>
    <lineage>
        <taxon>Eukaryota</taxon>
        <taxon>Viridiplantae</taxon>
        <taxon>Streptophyta</taxon>
        <taxon>Embryophyta</taxon>
        <taxon>Tracheophyta</taxon>
        <taxon>Spermatophyta</taxon>
        <taxon>Magnoliopsida</taxon>
        <taxon>eudicotyledons</taxon>
        <taxon>Gunneridae</taxon>
        <taxon>Pentapetalae</taxon>
        <taxon>rosids</taxon>
        <taxon>fabids</taxon>
        <taxon>Rosales</taxon>
        <taxon>Rosaceae</taxon>
        <taxon>Rosoideae</taxon>
        <taxon>Rosoideae incertae sedis</taxon>
        <taxon>Rosa</taxon>
    </lineage>
</organism>
<dbReference type="OMA" id="VFPFANA"/>
<dbReference type="EMBL" id="PDCK01000045">
    <property type="protein sequence ID" value="PRQ19093.1"/>
    <property type="molecule type" value="Genomic_DNA"/>
</dbReference>
<dbReference type="InterPro" id="IPR032675">
    <property type="entry name" value="LRR_dom_sf"/>
</dbReference>
<dbReference type="SUPFAM" id="SSF52058">
    <property type="entry name" value="L domain-like"/>
    <property type="match status" value="1"/>
</dbReference>
<evidence type="ECO:0000313" key="6">
    <source>
        <dbReference type="EMBL" id="PRQ19093.1"/>
    </source>
</evidence>
<keyword evidence="2 4" id="KW-0732">Signal</keyword>
<feature type="chain" id="PRO_5015168790" evidence="4">
    <location>
        <begin position="35"/>
        <end position="160"/>
    </location>
</feature>
<keyword evidence="3" id="KW-0677">Repeat</keyword>
<dbReference type="Gene3D" id="3.80.10.10">
    <property type="entry name" value="Ribonuclease Inhibitor"/>
    <property type="match status" value="1"/>
</dbReference>
<keyword evidence="6" id="KW-0418">Kinase</keyword>
<evidence type="ECO:0000256" key="2">
    <source>
        <dbReference type="ARBA" id="ARBA00022729"/>
    </source>
</evidence>
<dbReference type="InterPro" id="IPR053211">
    <property type="entry name" value="DNA_repair-toleration"/>
</dbReference>
<dbReference type="PANTHER" id="PTHR48060">
    <property type="entry name" value="DNA DAMAGE-REPAIR/TOLERATION PROTEIN DRT100"/>
    <property type="match status" value="1"/>
</dbReference>
<accession>A0A2P6PAY5</accession>
<evidence type="ECO:0000259" key="5">
    <source>
        <dbReference type="Pfam" id="PF08263"/>
    </source>
</evidence>
<dbReference type="AlphaFoldDB" id="A0A2P6PAY5"/>
<reference evidence="6 7" key="1">
    <citation type="journal article" date="2018" name="Nat. Genet.">
        <title>The Rosa genome provides new insights in the design of modern roses.</title>
        <authorList>
            <person name="Bendahmane M."/>
        </authorList>
    </citation>
    <scope>NUCLEOTIDE SEQUENCE [LARGE SCALE GENOMIC DNA]</scope>
    <source>
        <strain evidence="7">cv. Old Blush</strain>
    </source>
</reference>
<protein>
    <submittedName>
        <fullName evidence="6">Putative non-specific serine/threonine protein kinase</fullName>
        <ecNumber evidence="6">2.7.11.1</ecNumber>
    </submittedName>
</protein>
<dbReference type="EC" id="2.7.11.1" evidence="6"/>
<comment type="caution">
    <text evidence="6">The sequence shown here is derived from an EMBL/GenBank/DDBJ whole genome shotgun (WGS) entry which is preliminary data.</text>
</comment>
<dbReference type="Gramene" id="PRQ19093">
    <property type="protein sequence ID" value="PRQ19093"/>
    <property type="gene ID" value="RchiOBHm_Chr7g0213321"/>
</dbReference>
<evidence type="ECO:0000313" key="7">
    <source>
        <dbReference type="Proteomes" id="UP000238479"/>
    </source>
</evidence>
<dbReference type="InterPro" id="IPR013210">
    <property type="entry name" value="LRR_N_plant-typ"/>
</dbReference>
<keyword evidence="1" id="KW-0433">Leucine-rich repeat</keyword>
<sequence length="160" mass="18070">MHISVTMHTMKRTRFSLMLLLHCCMCSFTGVVVAVQNKNVNTDQLALLALKAHITSDPQKIMTNWSTATSVCNWVGITCGARHLRVAVLNISYFDLTGSIPPELGNLSFLVQLDFTNNSFRDTLPMELSRLHRLKLISFGYNNFIATISSWFWSLSKLQT</sequence>
<evidence type="ECO:0000256" key="1">
    <source>
        <dbReference type="ARBA" id="ARBA00022614"/>
    </source>
</evidence>
<dbReference type="Pfam" id="PF08263">
    <property type="entry name" value="LRRNT_2"/>
    <property type="match status" value="1"/>
</dbReference>
<name>A0A2P6PAY5_ROSCH</name>
<keyword evidence="6" id="KW-0723">Serine/threonine-protein kinase</keyword>
<gene>
    <name evidence="6" type="ORF">RchiOBHm_Chr7g0213321</name>
</gene>
<evidence type="ECO:0000256" key="3">
    <source>
        <dbReference type="ARBA" id="ARBA00022737"/>
    </source>
</evidence>
<proteinExistence type="predicted"/>
<dbReference type="GO" id="GO:0004674">
    <property type="term" value="F:protein serine/threonine kinase activity"/>
    <property type="evidence" value="ECO:0007669"/>
    <property type="project" value="UniProtKB-KW"/>
</dbReference>
<feature type="domain" description="Leucine-rich repeat-containing N-terminal plant-type" evidence="5">
    <location>
        <begin position="41"/>
        <end position="79"/>
    </location>
</feature>
<dbReference type="InterPro" id="IPR001611">
    <property type="entry name" value="Leu-rich_rpt"/>
</dbReference>
<keyword evidence="7" id="KW-1185">Reference proteome</keyword>
<dbReference type="Proteomes" id="UP000238479">
    <property type="component" value="Chromosome 7"/>
</dbReference>